<evidence type="ECO:0000313" key="4">
    <source>
        <dbReference type="Proteomes" id="UP000282818"/>
    </source>
</evidence>
<dbReference type="Proteomes" id="UP000282818">
    <property type="component" value="Unassembled WGS sequence"/>
</dbReference>
<gene>
    <name evidence="3" type="ORF">EOE65_06105</name>
</gene>
<dbReference type="Pfam" id="PF13439">
    <property type="entry name" value="Glyco_transf_4"/>
    <property type="match status" value="1"/>
</dbReference>
<dbReference type="Gene3D" id="3.40.50.2000">
    <property type="entry name" value="Glycogen Phosphorylase B"/>
    <property type="match status" value="2"/>
</dbReference>
<dbReference type="InterPro" id="IPR001296">
    <property type="entry name" value="Glyco_trans_1"/>
</dbReference>
<evidence type="ECO:0000259" key="1">
    <source>
        <dbReference type="Pfam" id="PF00534"/>
    </source>
</evidence>
<keyword evidence="4" id="KW-1185">Reference proteome</keyword>
<evidence type="ECO:0000313" key="3">
    <source>
        <dbReference type="EMBL" id="RVU31550.1"/>
    </source>
</evidence>
<feature type="domain" description="Glycosyl transferase family 1" evidence="1">
    <location>
        <begin position="159"/>
        <end position="283"/>
    </location>
</feature>
<dbReference type="Pfam" id="PF00534">
    <property type="entry name" value="Glycos_transf_1"/>
    <property type="match status" value="1"/>
</dbReference>
<sequence>MKILMFLASSLDGGAEKVVADLSNELARQGVSVTVAAFTGSRWLARLSDQVAVVRLPASESAYNPRLYFKLRQTIAQLQPDVVHSHGAKASKIIARLGRVVRFTQVATKHNSRKGRVFNRLPYVTAVSGKVQQSITQPARVIFNGTHIDPALRPRILSEQVRLLAVGRLDPIKRFDQLIEAMSHLPEHVSLDVVGDGPQRQALAALVDQLSLGERVQLLGQQNDVPRRMTQAHAVVIASRSEGYSLVMAEALFYGNVLLSTEVGAAPEILPAKFLICEGALVEKLTDMITHHADYRAAFRQFADANAETFTWPRIAHQYQEFYQAALAGNIGA</sequence>
<dbReference type="GO" id="GO:1901135">
    <property type="term" value="P:carbohydrate derivative metabolic process"/>
    <property type="evidence" value="ECO:0007669"/>
    <property type="project" value="UniProtKB-ARBA"/>
</dbReference>
<dbReference type="PANTHER" id="PTHR12526:SF630">
    <property type="entry name" value="GLYCOSYLTRANSFERASE"/>
    <property type="match status" value="1"/>
</dbReference>
<dbReference type="GO" id="GO:0016757">
    <property type="term" value="F:glycosyltransferase activity"/>
    <property type="evidence" value="ECO:0007669"/>
    <property type="project" value="InterPro"/>
</dbReference>
<accession>A0A437QAK1</accession>
<dbReference type="EMBL" id="SACQ01000002">
    <property type="protein sequence ID" value="RVU31550.1"/>
    <property type="molecule type" value="Genomic_DNA"/>
</dbReference>
<dbReference type="PANTHER" id="PTHR12526">
    <property type="entry name" value="GLYCOSYLTRANSFERASE"/>
    <property type="match status" value="1"/>
</dbReference>
<feature type="domain" description="Glycosyltransferase subfamily 4-like N-terminal" evidence="2">
    <location>
        <begin position="13"/>
        <end position="145"/>
    </location>
</feature>
<organism evidence="3 4">
    <name type="scientific">Neptunomonas marina</name>
    <dbReference type="NCBI Taxonomy" id="1815562"/>
    <lineage>
        <taxon>Bacteria</taxon>
        <taxon>Pseudomonadati</taxon>
        <taxon>Pseudomonadota</taxon>
        <taxon>Gammaproteobacteria</taxon>
        <taxon>Oceanospirillales</taxon>
        <taxon>Oceanospirillaceae</taxon>
        <taxon>Neptunomonas</taxon>
    </lineage>
</organism>
<evidence type="ECO:0000259" key="2">
    <source>
        <dbReference type="Pfam" id="PF13439"/>
    </source>
</evidence>
<comment type="caution">
    <text evidence="3">The sequence shown here is derived from an EMBL/GenBank/DDBJ whole genome shotgun (WGS) entry which is preliminary data.</text>
</comment>
<protein>
    <submittedName>
        <fullName evidence="3">Glycosyltransferase</fullName>
    </submittedName>
</protein>
<proteinExistence type="predicted"/>
<dbReference type="InterPro" id="IPR028098">
    <property type="entry name" value="Glyco_trans_4-like_N"/>
</dbReference>
<dbReference type="AlphaFoldDB" id="A0A437QAK1"/>
<dbReference type="CDD" id="cd03811">
    <property type="entry name" value="GT4_GT28_WabH-like"/>
    <property type="match status" value="1"/>
</dbReference>
<dbReference type="RefSeq" id="WP_127693409.1">
    <property type="nucleotide sequence ID" value="NZ_SACQ01000002.1"/>
</dbReference>
<keyword evidence="3" id="KW-0808">Transferase</keyword>
<name>A0A437QAK1_9GAMM</name>
<reference evidence="3 4" key="1">
    <citation type="submission" date="2019-01" db="EMBL/GenBank/DDBJ databases">
        <authorList>
            <person name="Chen W.-M."/>
        </authorList>
    </citation>
    <scope>NUCLEOTIDE SEQUENCE [LARGE SCALE GENOMIC DNA]</scope>
    <source>
        <strain evidence="3 4">HPM-16</strain>
    </source>
</reference>
<dbReference type="SUPFAM" id="SSF53756">
    <property type="entry name" value="UDP-Glycosyltransferase/glycogen phosphorylase"/>
    <property type="match status" value="1"/>
</dbReference>